<protein>
    <submittedName>
        <fullName evidence="1">Uncharacterized protein</fullName>
    </submittedName>
</protein>
<name>A0ACC0B5N7_CATRO</name>
<proteinExistence type="predicted"/>
<sequence>MQGRNTVEEVLCLSAKRCYTVFYKNCKESNVLSDIVIPHPTSIAMIKTSPYVLIMDTTYKTNKYNIPLLEAVGMTSTGKNFTVATAFMRNEQDSTNKWSMETTNRAESEHSVLKIWLSTCHGDLDTVFLNVDSVIESQIAEIKSLLENSKLKEKFNARSNPILKNISNRICHWALKKIWCEIKRARELVNDAQNKFSHYLRKSHGLPCVCELLSRYEHCIPLQLEDVSIFWRTLEIGVHIPSAHAWDIESEICDLTTMLDEISTVTKERQKTNSTKRDKSYWEHVSISHRKIGKSSGSGIGSGSGFGFGSGSNSRGRGRPPRDPKGKGRSSERSNLSSIVNPCTPVIFLYIDAFSGFVYEFIPNSKNVIGNGNCGFRVVAKFLFRDGNHWPEWFDGPTPEEHWSEIPYQLYVIANTFNFCVVLITELQLRDGCPLPLLNVQWEYHRHIQLSSWEEPYSVQIAD</sequence>
<dbReference type="EMBL" id="CM044704">
    <property type="protein sequence ID" value="KAI5667970.1"/>
    <property type="molecule type" value="Genomic_DNA"/>
</dbReference>
<dbReference type="Proteomes" id="UP001060085">
    <property type="component" value="Linkage Group LG04"/>
</dbReference>
<accession>A0ACC0B5N7</accession>
<organism evidence="1 2">
    <name type="scientific">Catharanthus roseus</name>
    <name type="common">Madagascar periwinkle</name>
    <name type="synonym">Vinca rosea</name>
    <dbReference type="NCBI Taxonomy" id="4058"/>
    <lineage>
        <taxon>Eukaryota</taxon>
        <taxon>Viridiplantae</taxon>
        <taxon>Streptophyta</taxon>
        <taxon>Embryophyta</taxon>
        <taxon>Tracheophyta</taxon>
        <taxon>Spermatophyta</taxon>
        <taxon>Magnoliopsida</taxon>
        <taxon>eudicotyledons</taxon>
        <taxon>Gunneridae</taxon>
        <taxon>Pentapetalae</taxon>
        <taxon>asterids</taxon>
        <taxon>lamiids</taxon>
        <taxon>Gentianales</taxon>
        <taxon>Apocynaceae</taxon>
        <taxon>Rauvolfioideae</taxon>
        <taxon>Vinceae</taxon>
        <taxon>Catharanthinae</taxon>
        <taxon>Catharanthus</taxon>
    </lineage>
</organism>
<reference evidence="2" key="1">
    <citation type="journal article" date="2023" name="Nat. Plants">
        <title>Single-cell RNA sequencing provides a high-resolution roadmap for understanding the multicellular compartmentation of specialized metabolism.</title>
        <authorList>
            <person name="Sun S."/>
            <person name="Shen X."/>
            <person name="Li Y."/>
            <person name="Li Y."/>
            <person name="Wang S."/>
            <person name="Li R."/>
            <person name="Zhang H."/>
            <person name="Shen G."/>
            <person name="Guo B."/>
            <person name="Wei J."/>
            <person name="Xu J."/>
            <person name="St-Pierre B."/>
            <person name="Chen S."/>
            <person name="Sun C."/>
        </authorList>
    </citation>
    <scope>NUCLEOTIDE SEQUENCE [LARGE SCALE GENOMIC DNA]</scope>
</reference>
<evidence type="ECO:0000313" key="1">
    <source>
        <dbReference type="EMBL" id="KAI5667970.1"/>
    </source>
</evidence>
<comment type="caution">
    <text evidence="1">The sequence shown here is derived from an EMBL/GenBank/DDBJ whole genome shotgun (WGS) entry which is preliminary data.</text>
</comment>
<gene>
    <name evidence="1" type="ORF">M9H77_17823</name>
</gene>
<evidence type="ECO:0000313" key="2">
    <source>
        <dbReference type="Proteomes" id="UP001060085"/>
    </source>
</evidence>
<keyword evidence="2" id="KW-1185">Reference proteome</keyword>